<gene>
    <name evidence="9" type="ORF">ABID16_003208</name>
</gene>
<evidence type="ECO:0000259" key="8">
    <source>
        <dbReference type="Pfam" id="PF01850"/>
    </source>
</evidence>
<evidence type="ECO:0000256" key="3">
    <source>
        <dbReference type="ARBA" id="ARBA00022722"/>
    </source>
</evidence>
<keyword evidence="5" id="KW-0378">Hydrolase</keyword>
<dbReference type="InterPro" id="IPR002716">
    <property type="entry name" value="PIN_dom"/>
</dbReference>
<comment type="caution">
    <text evidence="9">The sequence shown here is derived from an EMBL/GenBank/DDBJ whole genome shotgun (WGS) entry which is preliminary data.</text>
</comment>
<evidence type="ECO:0000256" key="2">
    <source>
        <dbReference type="ARBA" id="ARBA00022649"/>
    </source>
</evidence>
<feature type="domain" description="PIN" evidence="8">
    <location>
        <begin position="2"/>
        <end position="89"/>
    </location>
</feature>
<evidence type="ECO:0000256" key="4">
    <source>
        <dbReference type="ARBA" id="ARBA00022723"/>
    </source>
</evidence>
<dbReference type="EMBL" id="JBEPMB010000005">
    <property type="protein sequence ID" value="MET3614865.1"/>
    <property type="molecule type" value="Genomic_DNA"/>
</dbReference>
<comment type="similarity">
    <text evidence="7">Belongs to the PINc/VapC protein family.</text>
</comment>
<name>A0ABV2J280_9HYPH</name>
<evidence type="ECO:0000256" key="6">
    <source>
        <dbReference type="ARBA" id="ARBA00022842"/>
    </source>
</evidence>
<sequence length="99" mass="11052">MIIKDIVYAELAVRFRNIELLDAFVFGSRLQLQPIPRSALFLAAKAFGAYRKRGGTRTGVLSDFFIGAHAAAEGLQLLTRDSRRYRTYFPDVSLATPEG</sequence>
<reference evidence="9 10" key="1">
    <citation type="submission" date="2024-06" db="EMBL/GenBank/DDBJ databases">
        <title>Genomic Encyclopedia of Type Strains, Phase IV (KMG-IV): sequencing the most valuable type-strain genomes for metagenomic binning, comparative biology and taxonomic classification.</title>
        <authorList>
            <person name="Goeker M."/>
        </authorList>
    </citation>
    <scope>NUCLEOTIDE SEQUENCE [LARGE SCALE GENOMIC DNA]</scope>
    <source>
        <strain evidence="9 10">DSM 29780</strain>
    </source>
</reference>
<evidence type="ECO:0000256" key="7">
    <source>
        <dbReference type="ARBA" id="ARBA00038093"/>
    </source>
</evidence>
<dbReference type="Pfam" id="PF01850">
    <property type="entry name" value="PIN"/>
    <property type="match status" value="1"/>
</dbReference>
<proteinExistence type="inferred from homology"/>
<evidence type="ECO:0000256" key="5">
    <source>
        <dbReference type="ARBA" id="ARBA00022801"/>
    </source>
</evidence>
<evidence type="ECO:0000313" key="9">
    <source>
        <dbReference type="EMBL" id="MET3614865.1"/>
    </source>
</evidence>
<keyword evidence="10" id="KW-1185">Reference proteome</keyword>
<keyword evidence="4" id="KW-0479">Metal-binding</keyword>
<comment type="cofactor">
    <cofactor evidence="1">
        <name>Mg(2+)</name>
        <dbReference type="ChEBI" id="CHEBI:18420"/>
    </cofactor>
</comment>
<evidence type="ECO:0000256" key="1">
    <source>
        <dbReference type="ARBA" id="ARBA00001946"/>
    </source>
</evidence>
<protein>
    <submittedName>
        <fullName evidence="9">Nucleic acid-binding protein</fullName>
    </submittedName>
</protein>
<accession>A0ABV2J280</accession>
<keyword evidence="2" id="KW-1277">Toxin-antitoxin system</keyword>
<dbReference type="PANTHER" id="PTHR33653:SF1">
    <property type="entry name" value="RIBONUCLEASE VAPC2"/>
    <property type="match status" value="1"/>
</dbReference>
<dbReference type="InterPro" id="IPR029060">
    <property type="entry name" value="PIN-like_dom_sf"/>
</dbReference>
<keyword evidence="3" id="KW-0540">Nuclease</keyword>
<dbReference type="Proteomes" id="UP001549047">
    <property type="component" value="Unassembled WGS sequence"/>
</dbReference>
<dbReference type="SUPFAM" id="SSF88723">
    <property type="entry name" value="PIN domain-like"/>
    <property type="match status" value="1"/>
</dbReference>
<organism evidence="9 10">
    <name type="scientific">Rhizobium aquaticum</name>
    <dbReference type="NCBI Taxonomy" id="1549636"/>
    <lineage>
        <taxon>Bacteria</taxon>
        <taxon>Pseudomonadati</taxon>
        <taxon>Pseudomonadota</taxon>
        <taxon>Alphaproteobacteria</taxon>
        <taxon>Hyphomicrobiales</taxon>
        <taxon>Rhizobiaceae</taxon>
        <taxon>Rhizobium/Agrobacterium group</taxon>
        <taxon>Rhizobium</taxon>
    </lineage>
</organism>
<dbReference type="Gene3D" id="3.40.50.1010">
    <property type="entry name" value="5'-nuclease"/>
    <property type="match status" value="1"/>
</dbReference>
<dbReference type="PANTHER" id="PTHR33653">
    <property type="entry name" value="RIBONUCLEASE VAPC2"/>
    <property type="match status" value="1"/>
</dbReference>
<evidence type="ECO:0000313" key="10">
    <source>
        <dbReference type="Proteomes" id="UP001549047"/>
    </source>
</evidence>
<dbReference type="InterPro" id="IPR050556">
    <property type="entry name" value="Type_II_TA_system_RNase"/>
</dbReference>
<keyword evidence="6" id="KW-0460">Magnesium</keyword>